<evidence type="ECO:0000313" key="2">
    <source>
        <dbReference type="EMBL" id="KIL50458.1"/>
    </source>
</evidence>
<comment type="caution">
    <text evidence="2">The sequence shown here is derived from an EMBL/GenBank/DDBJ whole genome shotgun (WGS) entry which is preliminary data.</text>
</comment>
<keyword evidence="3" id="KW-1185">Reference proteome</keyword>
<proteinExistence type="predicted"/>
<dbReference type="PATRIC" id="fig|135826.4.peg.1828"/>
<keyword evidence="1" id="KW-0812">Transmembrane</keyword>
<accession>A0A0C2W304</accession>
<gene>
    <name evidence="2" type="ORF">KP77_18330</name>
</gene>
<dbReference type="AlphaFoldDB" id="A0A0C2W304"/>
<feature type="transmembrane region" description="Helical" evidence="1">
    <location>
        <begin position="7"/>
        <end position="28"/>
    </location>
</feature>
<evidence type="ECO:0000256" key="1">
    <source>
        <dbReference type="SAM" id="Phobius"/>
    </source>
</evidence>
<name>A0A0C2W304_9BACL</name>
<keyword evidence="1" id="KW-1133">Transmembrane helix</keyword>
<dbReference type="STRING" id="135826.KP77_18330"/>
<evidence type="ECO:0000313" key="3">
    <source>
        <dbReference type="Proteomes" id="UP000031950"/>
    </source>
</evidence>
<dbReference type="Proteomes" id="UP000031950">
    <property type="component" value="Unassembled WGS sequence"/>
</dbReference>
<dbReference type="EMBL" id="JXRQ01000017">
    <property type="protein sequence ID" value="KIL50458.1"/>
    <property type="molecule type" value="Genomic_DNA"/>
</dbReference>
<keyword evidence="1" id="KW-0472">Membrane</keyword>
<sequence length="49" mass="6002">MRNYMCNIFHLSIIFLINTSCLINRFLIIKVVWFKFNGEIILLRMHRLC</sequence>
<reference evidence="2 3" key="1">
    <citation type="submission" date="2015-01" db="EMBL/GenBank/DDBJ databases">
        <title>Genome sequence of Jeotgalibacillus alimentarius.</title>
        <authorList>
            <person name="Goh K.M."/>
            <person name="Chan K.-G."/>
            <person name="Yaakop A.S."/>
            <person name="Ee R."/>
            <person name="Gan H.M."/>
            <person name="Chan C.S."/>
        </authorList>
    </citation>
    <scope>NUCLEOTIDE SEQUENCE [LARGE SCALE GENOMIC DNA]</scope>
    <source>
        <strain evidence="2 3">YKJ-13</strain>
    </source>
</reference>
<protein>
    <submittedName>
        <fullName evidence="2">Uncharacterized protein</fullName>
    </submittedName>
</protein>
<organism evidence="2 3">
    <name type="scientific">Jeotgalibacillus alimentarius</name>
    <dbReference type="NCBI Taxonomy" id="135826"/>
    <lineage>
        <taxon>Bacteria</taxon>
        <taxon>Bacillati</taxon>
        <taxon>Bacillota</taxon>
        <taxon>Bacilli</taxon>
        <taxon>Bacillales</taxon>
        <taxon>Caryophanaceae</taxon>
        <taxon>Jeotgalibacillus</taxon>
    </lineage>
</organism>